<comment type="cofactor">
    <cofactor evidence="1">
        <name>Mn(2+)</name>
        <dbReference type="ChEBI" id="CHEBI:29035"/>
    </cofactor>
</comment>
<keyword evidence="5" id="KW-0645">Protease</keyword>
<protein>
    <submittedName>
        <fullName evidence="5">Aminopeptidase P family N-terminal domain-containing protein</fullName>
    </submittedName>
</protein>
<dbReference type="RefSeq" id="WP_317124012.1">
    <property type="nucleotide sequence ID" value="NZ_JAWJBA010000107.1"/>
</dbReference>
<dbReference type="EMBL" id="JAWJBA010000107">
    <property type="protein sequence ID" value="MDV2686932.1"/>
    <property type="molecule type" value="Genomic_DNA"/>
</dbReference>
<dbReference type="PANTHER" id="PTHR46112:SF10">
    <property type="entry name" value="DIPEPTIDASE YKVY-RELATED"/>
    <property type="match status" value="1"/>
</dbReference>
<proteinExistence type="inferred from homology"/>
<feature type="domain" description="Creatinase N-terminal" evidence="4">
    <location>
        <begin position="4"/>
        <end position="79"/>
    </location>
</feature>
<evidence type="ECO:0000259" key="4">
    <source>
        <dbReference type="Pfam" id="PF01321"/>
    </source>
</evidence>
<gene>
    <name evidence="5" type="ORF">RYX56_21515</name>
</gene>
<feature type="non-terminal residue" evidence="5">
    <location>
        <position position="86"/>
    </location>
</feature>
<organism evidence="5 6">
    <name type="scientific">Alkalihalophilus lindianensis</name>
    <dbReference type="NCBI Taxonomy" id="1630542"/>
    <lineage>
        <taxon>Bacteria</taxon>
        <taxon>Bacillati</taxon>
        <taxon>Bacillota</taxon>
        <taxon>Bacilli</taxon>
        <taxon>Bacillales</taxon>
        <taxon>Bacillaceae</taxon>
        <taxon>Alkalihalophilus</taxon>
    </lineage>
</organism>
<dbReference type="GO" id="GO:0004177">
    <property type="term" value="F:aminopeptidase activity"/>
    <property type="evidence" value="ECO:0007669"/>
    <property type="project" value="UniProtKB-KW"/>
</dbReference>
<accession>A0ABU3XGB0</accession>
<comment type="caution">
    <text evidence="5">The sequence shown here is derived from an EMBL/GenBank/DDBJ whole genome shotgun (WGS) entry which is preliminary data.</text>
</comment>
<comment type="similarity">
    <text evidence="2">Belongs to the peptidase M24B family.</text>
</comment>
<dbReference type="InterPro" id="IPR029149">
    <property type="entry name" value="Creatin/AminoP/Spt16_N"/>
</dbReference>
<dbReference type="InterPro" id="IPR050659">
    <property type="entry name" value="Peptidase_M24B"/>
</dbReference>
<dbReference type="Gene3D" id="3.40.350.10">
    <property type="entry name" value="Creatinase/prolidase N-terminal domain"/>
    <property type="match status" value="1"/>
</dbReference>
<dbReference type="Pfam" id="PF01321">
    <property type="entry name" value="Creatinase_N"/>
    <property type="match status" value="1"/>
</dbReference>
<dbReference type="SUPFAM" id="SSF53092">
    <property type="entry name" value="Creatinase/prolidase N-terminal domain"/>
    <property type="match status" value="1"/>
</dbReference>
<keyword evidence="3" id="KW-0464">Manganese</keyword>
<keyword evidence="5" id="KW-0031">Aminopeptidase</keyword>
<evidence type="ECO:0000256" key="1">
    <source>
        <dbReference type="ARBA" id="ARBA00001936"/>
    </source>
</evidence>
<dbReference type="PANTHER" id="PTHR46112">
    <property type="entry name" value="AMINOPEPTIDASE"/>
    <property type="match status" value="1"/>
</dbReference>
<dbReference type="InterPro" id="IPR000587">
    <property type="entry name" value="Creatinase_N"/>
</dbReference>
<keyword evidence="5" id="KW-0378">Hydrolase</keyword>
<evidence type="ECO:0000256" key="2">
    <source>
        <dbReference type="ARBA" id="ARBA00008766"/>
    </source>
</evidence>
<keyword evidence="6" id="KW-1185">Reference proteome</keyword>
<sequence>MNQRIEKLQTWMKEKEIEVSFLTSSENVFYLTGYYTDPHERLLALAVFQEAEPFLVCPAMEVPDAKRSGWEQEIIGYSDIENPWEM</sequence>
<reference evidence="5 6" key="1">
    <citation type="submission" date="2023-10" db="EMBL/GenBank/DDBJ databases">
        <title>Screening of Alkalihalobacillus lindianensis BZ-TG-R113 and Its Alleviation of Salt Stress on Rapeseed Growth.</title>
        <authorList>
            <person name="Zhao B."/>
            <person name="Guo T."/>
        </authorList>
    </citation>
    <scope>NUCLEOTIDE SEQUENCE [LARGE SCALE GENOMIC DNA]</scope>
    <source>
        <strain evidence="5 6">BZ-TG-R113</strain>
    </source>
</reference>
<evidence type="ECO:0000313" key="6">
    <source>
        <dbReference type="Proteomes" id="UP001287282"/>
    </source>
</evidence>
<evidence type="ECO:0000313" key="5">
    <source>
        <dbReference type="EMBL" id="MDV2686932.1"/>
    </source>
</evidence>
<name>A0ABU3XGB0_9BACI</name>
<dbReference type="Proteomes" id="UP001287282">
    <property type="component" value="Unassembled WGS sequence"/>
</dbReference>
<evidence type="ECO:0000256" key="3">
    <source>
        <dbReference type="ARBA" id="ARBA00023211"/>
    </source>
</evidence>